<dbReference type="EMBL" id="NHTK01001348">
    <property type="protein sequence ID" value="PPQ99741.1"/>
    <property type="molecule type" value="Genomic_DNA"/>
</dbReference>
<feature type="compositionally biased region" description="Basic and acidic residues" evidence="5">
    <location>
        <begin position="272"/>
        <end position="294"/>
    </location>
</feature>
<feature type="region of interest" description="Disordered" evidence="5">
    <location>
        <begin position="272"/>
        <end position="296"/>
    </location>
</feature>
<organism evidence="7 8">
    <name type="scientific">Panaeolus cyanescens</name>
    <dbReference type="NCBI Taxonomy" id="181874"/>
    <lineage>
        <taxon>Eukaryota</taxon>
        <taxon>Fungi</taxon>
        <taxon>Dikarya</taxon>
        <taxon>Basidiomycota</taxon>
        <taxon>Agaricomycotina</taxon>
        <taxon>Agaricomycetes</taxon>
        <taxon>Agaricomycetidae</taxon>
        <taxon>Agaricales</taxon>
        <taxon>Agaricineae</taxon>
        <taxon>Galeropsidaceae</taxon>
        <taxon>Panaeolus</taxon>
    </lineage>
</organism>
<proteinExistence type="predicted"/>
<dbReference type="GO" id="GO:0008270">
    <property type="term" value="F:zinc ion binding"/>
    <property type="evidence" value="ECO:0007669"/>
    <property type="project" value="UniProtKB-KW"/>
</dbReference>
<feature type="region of interest" description="Disordered" evidence="5">
    <location>
        <begin position="114"/>
        <end position="144"/>
    </location>
</feature>
<dbReference type="SMART" id="SM00586">
    <property type="entry name" value="ZnF_DBF"/>
    <property type="match status" value="1"/>
</dbReference>
<keyword evidence="8" id="KW-1185">Reference proteome</keyword>
<dbReference type="GO" id="GO:0043539">
    <property type="term" value="F:protein serine/threonine kinase activator activity"/>
    <property type="evidence" value="ECO:0007669"/>
    <property type="project" value="TreeGrafter"/>
</dbReference>
<dbReference type="PANTHER" id="PTHR15375:SF26">
    <property type="entry name" value="PROTEIN CHIFFON"/>
    <property type="match status" value="1"/>
</dbReference>
<dbReference type="Proteomes" id="UP000284842">
    <property type="component" value="Unassembled WGS sequence"/>
</dbReference>
<feature type="region of interest" description="Disordered" evidence="5">
    <location>
        <begin position="409"/>
        <end position="430"/>
    </location>
</feature>
<dbReference type="InterPro" id="IPR036420">
    <property type="entry name" value="BRCT_dom_sf"/>
</dbReference>
<dbReference type="PANTHER" id="PTHR15375">
    <property type="entry name" value="ACTIVATOR OF S-PHASE KINASE-RELATED"/>
    <property type="match status" value="1"/>
</dbReference>
<dbReference type="FunFam" id="6.10.250.3410:FF:000001">
    <property type="entry name" value="Protein DBF4 homolog A"/>
    <property type="match status" value="1"/>
</dbReference>
<feature type="compositionally biased region" description="Basic and acidic residues" evidence="5">
    <location>
        <begin position="116"/>
        <end position="130"/>
    </location>
</feature>
<dbReference type="AlphaFoldDB" id="A0A409Y9X6"/>
<feature type="domain" description="DBF4-type" evidence="6">
    <location>
        <begin position="439"/>
        <end position="488"/>
    </location>
</feature>
<dbReference type="InParanoid" id="A0A409Y9X6"/>
<comment type="caution">
    <text evidence="7">The sequence shown here is derived from an EMBL/GenBank/DDBJ whole genome shotgun (WGS) entry which is preliminary data.</text>
</comment>
<evidence type="ECO:0000256" key="3">
    <source>
        <dbReference type="ARBA" id="ARBA00022833"/>
    </source>
</evidence>
<dbReference type="PROSITE" id="PS51265">
    <property type="entry name" value="ZF_DBF4"/>
    <property type="match status" value="1"/>
</dbReference>
<dbReference type="InterPro" id="IPR051590">
    <property type="entry name" value="Replication_Regulatory_Kinase"/>
</dbReference>
<dbReference type="InterPro" id="IPR006572">
    <property type="entry name" value="Znf_DBF"/>
</dbReference>
<dbReference type="CDD" id="cd00027">
    <property type="entry name" value="BRCT"/>
    <property type="match status" value="1"/>
</dbReference>
<evidence type="ECO:0000256" key="1">
    <source>
        <dbReference type="ARBA" id="ARBA00022723"/>
    </source>
</evidence>
<evidence type="ECO:0000256" key="2">
    <source>
        <dbReference type="ARBA" id="ARBA00022771"/>
    </source>
</evidence>
<dbReference type="OrthoDB" id="21380at2759"/>
<sequence length="505" mass="57807">MPVHGRSLLNKRPRSPDTALPEASSKLKRARPPLEKEKEKEKQKEKGDDPKKERYQREIEFREKYCKEFPKWSFHLDNDIDPQVVKQLKAKTLKLGGKIDPFFSSSITHLITTKPIPKEDGVPPKDKENVSKSPAKLPNSHPAERDMVSKAQEWGMKVWSVSKFESVLARCLPSQVPSRSLVVPPKQSLQQLLRTEKYHGTTECDPTAKKANYRYFTKGSHFVLIEDIRGEVATLAAHEYPPFKEEGGKKPWPVLYCHPLARNPFIPFDDKEKRRWERTQQAEKEHERERDDRKKQRLHLAVMKRKAAARFGQKDLRRCASMNMLHRRHSYPAQTKPGGYVDLDADDDSLDRDASGLAGSIHYDAASGNSVSITSNLGTTSTTGQQLSRRLPLAPAITERMQRHVLTSRKAPNRSAVAQQPTLKKSKSTNTLKLPKREEGMKPGYCESCRIKFEDFTEHIASKKHQKFASDASNFTALDEILFRIRRRTVEEAEADELQAIERVM</sequence>
<evidence type="ECO:0000313" key="7">
    <source>
        <dbReference type="EMBL" id="PPQ99741.1"/>
    </source>
</evidence>
<evidence type="ECO:0000256" key="5">
    <source>
        <dbReference type="SAM" id="MobiDB-lite"/>
    </source>
</evidence>
<dbReference type="InterPro" id="IPR038545">
    <property type="entry name" value="Znf_DBF_sf"/>
</dbReference>
<feature type="region of interest" description="Disordered" evidence="5">
    <location>
        <begin position="1"/>
        <end position="56"/>
    </location>
</feature>
<keyword evidence="3" id="KW-0862">Zinc</keyword>
<evidence type="ECO:0000313" key="8">
    <source>
        <dbReference type="Proteomes" id="UP000284842"/>
    </source>
</evidence>
<dbReference type="Gene3D" id="6.10.250.3410">
    <property type="entry name" value="DBF zinc finger"/>
    <property type="match status" value="1"/>
</dbReference>
<name>A0A409Y9X6_9AGAR</name>
<dbReference type="SUPFAM" id="SSF52113">
    <property type="entry name" value="BRCT domain"/>
    <property type="match status" value="1"/>
</dbReference>
<dbReference type="Pfam" id="PF08630">
    <property type="entry name" value="Dfp1_Him1_M"/>
    <property type="match status" value="1"/>
</dbReference>
<dbReference type="FunCoup" id="A0A409Y9X6">
    <property type="interactions" value="82"/>
</dbReference>
<dbReference type="InterPro" id="IPR013939">
    <property type="entry name" value="Regulatory_Dfp1/Him1"/>
</dbReference>
<evidence type="ECO:0000259" key="6">
    <source>
        <dbReference type="PROSITE" id="PS51265"/>
    </source>
</evidence>
<dbReference type="STRING" id="181874.A0A409Y9X6"/>
<protein>
    <recommendedName>
        <fullName evidence="6">DBF4-type domain-containing protein</fullName>
    </recommendedName>
</protein>
<feature type="compositionally biased region" description="Basic and acidic residues" evidence="5">
    <location>
        <begin position="32"/>
        <end position="56"/>
    </location>
</feature>
<dbReference type="Pfam" id="PF07535">
    <property type="entry name" value="zf-DBF"/>
    <property type="match status" value="1"/>
</dbReference>
<dbReference type="InterPro" id="IPR055116">
    <property type="entry name" value="DBF4_BRCT"/>
</dbReference>
<dbReference type="GO" id="GO:1901987">
    <property type="term" value="P:regulation of cell cycle phase transition"/>
    <property type="evidence" value="ECO:0007669"/>
    <property type="project" value="TreeGrafter"/>
</dbReference>
<keyword evidence="1" id="KW-0479">Metal-binding</keyword>
<accession>A0A409Y9X6</accession>
<dbReference type="GO" id="GO:0010571">
    <property type="term" value="P:positive regulation of nuclear cell cycle DNA replication"/>
    <property type="evidence" value="ECO:0007669"/>
    <property type="project" value="TreeGrafter"/>
</dbReference>
<gene>
    <name evidence="7" type="ORF">CVT24_009724</name>
</gene>
<dbReference type="GO" id="GO:0031431">
    <property type="term" value="C:Dbf4-dependent protein kinase complex"/>
    <property type="evidence" value="ECO:0007669"/>
    <property type="project" value="TreeGrafter"/>
</dbReference>
<keyword evidence="2 4" id="KW-0863">Zinc-finger</keyword>
<dbReference type="GO" id="GO:0003676">
    <property type="term" value="F:nucleic acid binding"/>
    <property type="evidence" value="ECO:0007669"/>
    <property type="project" value="InterPro"/>
</dbReference>
<evidence type="ECO:0000256" key="4">
    <source>
        <dbReference type="PROSITE-ProRule" id="PRU00600"/>
    </source>
</evidence>
<dbReference type="Pfam" id="PF22437">
    <property type="entry name" value="DBF4_BRCT"/>
    <property type="match status" value="1"/>
</dbReference>
<reference evidence="7 8" key="1">
    <citation type="journal article" date="2018" name="Evol. Lett.">
        <title>Horizontal gene cluster transfer increased hallucinogenic mushroom diversity.</title>
        <authorList>
            <person name="Reynolds H.T."/>
            <person name="Vijayakumar V."/>
            <person name="Gluck-Thaler E."/>
            <person name="Korotkin H.B."/>
            <person name="Matheny P.B."/>
            <person name="Slot J.C."/>
        </authorList>
    </citation>
    <scope>NUCLEOTIDE SEQUENCE [LARGE SCALE GENOMIC DNA]</scope>
    <source>
        <strain evidence="7 8">2629</strain>
    </source>
</reference>
<dbReference type="Gene3D" id="3.40.50.10190">
    <property type="entry name" value="BRCT domain"/>
    <property type="match status" value="1"/>
</dbReference>